<dbReference type="EMBL" id="JBITYG010000002">
    <property type="protein sequence ID" value="MFI9100759.1"/>
    <property type="molecule type" value="Genomic_DNA"/>
</dbReference>
<reference evidence="2 3" key="1">
    <citation type="submission" date="2024-10" db="EMBL/GenBank/DDBJ databases">
        <title>The Natural Products Discovery Center: Release of the First 8490 Sequenced Strains for Exploring Actinobacteria Biosynthetic Diversity.</title>
        <authorList>
            <person name="Kalkreuter E."/>
            <person name="Kautsar S.A."/>
            <person name="Yang D."/>
            <person name="Bader C.D."/>
            <person name="Teijaro C.N."/>
            <person name="Fluegel L."/>
            <person name="Davis C.M."/>
            <person name="Simpson J.R."/>
            <person name="Lauterbach L."/>
            <person name="Steele A.D."/>
            <person name="Gui C."/>
            <person name="Meng S."/>
            <person name="Li G."/>
            <person name="Viehrig K."/>
            <person name="Ye F."/>
            <person name="Su P."/>
            <person name="Kiefer A.F."/>
            <person name="Nichols A."/>
            <person name="Cepeda A.J."/>
            <person name="Yan W."/>
            <person name="Fan B."/>
            <person name="Jiang Y."/>
            <person name="Adhikari A."/>
            <person name="Zheng C.-J."/>
            <person name="Schuster L."/>
            <person name="Cowan T.M."/>
            <person name="Smanski M.J."/>
            <person name="Chevrette M.G."/>
            <person name="De Carvalho L.P.S."/>
            <person name="Shen B."/>
        </authorList>
    </citation>
    <scope>NUCLEOTIDE SEQUENCE [LARGE SCALE GENOMIC DNA]</scope>
    <source>
        <strain evidence="2 3">NPDC053399</strain>
    </source>
</reference>
<dbReference type="SUPFAM" id="SSF56349">
    <property type="entry name" value="DNA breaking-rejoining enzymes"/>
    <property type="match status" value="1"/>
</dbReference>
<comment type="caution">
    <text evidence="2">The sequence shown here is derived from an EMBL/GenBank/DDBJ whole genome shotgun (WGS) entry which is preliminary data.</text>
</comment>
<evidence type="ECO:0000256" key="1">
    <source>
        <dbReference type="SAM" id="MobiDB-lite"/>
    </source>
</evidence>
<organism evidence="2 3">
    <name type="scientific">Streptomyces fildesensis</name>
    <dbReference type="NCBI Taxonomy" id="375757"/>
    <lineage>
        <taxon>Bacteria</taxon>
        <taxon>Bacillati</taxon>
        <taxon>Actinomycetota</taxon>
        <taxon>Actinomycetes</taxon>
        <taxon>Kitasatosporales</taxon>
        <taxon>Streptomycetaceae</taxon>
        <taxon>Streptomyces</taxon>
    </lineage>
</organism>
<dbReference type="RefSeq" id="WP_399646342.1">
    <property type="nucleotide sequence ID" value="NZ_JBITYG010000002.1"/>
</dbReference>
<protein>
    <submittedName>
        <fullName evidence="2">Uncharacterized protein</fullName>
    </submittedName>
</protein>
<dbReference type="Proteomes" id="UP001614394">
    <property type="component" value="Unassembled WGS sequence"/>
</dbReference>
<feature type="region of interest" description="Disordered" evidence="1">
    <location>
        <begin position="174"/>
        <end position="195"/>
    </location>
</feature>
<gene>
    <name evidence="2" type="ORF">ACIGXA_09540</name>
</gene>
<evidence type="ECO:0000313" key="2">
    <source>
        <dbReference type="EMBL" id="MFI9100759.1"/>
    </source>
</evidence>
<name>A0ABW8C2V3_9ACTN</name>
<evidence type="ECO:0000313" key="3">
    <source>
        <dbReference type="Proteomes" id="UP001614394"/>
    </source>
</evidence>
<proteinExistence type="predicted"/>
<dbReference type="InterPro" id="IPR011010">
    <property type="entry name" value="DNA_brk_join_enz"/>
</dbReference>
<feature type="compositionally biased region" description="Basic residues" evidence="1">
    <location>
        <begin position="181"/>
        <end position="191"/>
    </location>
</feature>
<sequence>MPGYPSLTALDALLASLPGIGEARRRQLGMVRRELAAALERDALPVAARRSLRRLLETGTLDIYLRLAESGALRHRLVGGQRPPTSPPTNQARYDCLNLARQALGLPRLPLGGGTPILRPTPESGQLAALRRQLDQDLAGHLSPGRIRLTAVLALLLDTRSRSGELTGQRVTHLTGDHTRPHTGIHSRRQPQHGTGVAAESEWLPLSDLSRAALDRWLPLRADLMSHAHGTTRLWVSLRMNHAGTLDDDGRATLRPAGMPLEENGLITSYRAGRSRYDELRRLLPPKMEQLRRAAEDQHVASQL</sequence>
<keyword evidence="3" id="KW-1185">Reference proteome</keyword>
<accession>A0ABW8C2V3</accession>